<sequence>MRKRFPTAFAITSSMLFIVSLIYVSTDMAGELGVERGGGGSATVEHERIVNVDAAMRYSVSGGDDIRRMRRYFQGASWETPILPETWQRLQPLGITRVRLINVESRRSLIKQSEAEATAFDFSKLRTALDDCRKYRLLPHVVVGQLMPAGLSNGSGDRGAGGVFESRAYKAYAYALLRFVVVDQGFSSGTFEVGNEPDTTGAGWLLQQQQQNGSLAAYKAYFQIYTAWAHAASRLSHEYPAATFRLGGPAITPYTLAYGQVDWAKQFAKDVAGNKLRLDFFSFHSYGDQEALPGAQAFGPYPPFAQRVKYYRTLLASVGLAHVPLYVTEWGASADVGASDAEPINGNEVGAAWSARFLLAMAEQRIDDGMLLVLRDEFAARGRGENWAWPAFLLSDGLTPKPLYNTALMFSKMAAQRVRVSGDDPTARVIASVDGSRVTMIVVKSDWDFQSKTDKAQLERLTLIVHHLPFPAGNVRVSRYLIDSTHSNPYTHRLANQPLDDARAGFTQVDVSNVPVVAGTVILPAISIPRSSVTFIEIPDIK</sequence>
<keyword evidence="7" id="KW-1185">Reference proteome</keyword>
<dbReference type="RefSeq" id="WP_172308980.1">
    <property type="nucleotide sequence ID" value="NZ_WOEY01000015.1"/>
</dbReference>
<dbReference type="EMBL" id="WOEY01000015">
    <property type="protein sequence ID" value="NPT40351.1"/>
    <property type="molecule type" value="Genomic_DNA"/>
</dbReference>
<dbReference type="Proteomes" id="UP000652198">
    <property type="component" value="Unassembled WGS sequence"/>
</dbReference>
<reference evidence="6 7" key="1">
    <citation type="submission" date="2019-11" db="EMBL/GenBank/DDBJ databases">
        <title>Metabolism of dissolved organic matter in forest soils.</title>
        <authorList>
            <person name="Cyle K.T."/>
            <person name="Wilhelm R.C."/>
            <person name="Martinez C.E."/>
        </authorList>
    </citation>
    <scope>NUCLEOTIDE SEQUENCE [LARGE SCALE GENOMIC DNA]</scope>
    <source>
        <strain evidence="6 7">1N</strain>
    </source>
</reference>
<dbReference type="PANTHER" id="PTHR12631:SF10">
    <property type="entry name" value="BETA-XYLOSIDASE-LIKE PROTEIN-RELATED"/>
    <property type="match status" value="1"/>
</dbReference>
<keyword evidence="4" id="KW-0812">Transmembrane</keyword>
<feature type="domain" description="Glycosyl hydrolases family 39 N-terminal catalytic" evidence="5">
    <location>
        <begin position="109"/>
        <end position="491"/>
    </location>
</feature>
<evidence type="ECO:0000313" key="7">
    <source>
        <dbReference type="Proteomes" id="UP000652198"/>
    </source>
</evidence>
<evidence type="ECO:0000256" key="4">
    <source>
        <dbReference type="SAM" id="Phobius"/>
    </source>
</evidence>
<dbReference type="SUPFAM" id="SSF51445">
    <property type="entry name" value="(Trans)glycosidases"/>
    <property type="match status" value="1"/>
</dbReference>
<name>A0ABX2BJK6_9BURK</name>
<evidence type="ECO:0000259" key="5">
    <source>
        <dbReference type="Pfam" id="PF01229"/>
    </source>
</evidence>
<comment type="caution">
    <text evidence="6">The sequence shown here is derived from an EMBL/GenBank/DDBJ whole genome shotgun (WGS) entry which is preliminary data.</text>
</comment>
<dbReference type="PANTHER" id="PTHR12631">
    <property type="entry name" value="ALPHA-L-IDURONIDASE"/>
    <property type="match status" value="1"/>
</dbReference>
<dbReference type="Gene3D" id="3.20.20.80">
    <property type="entry name" value="Glycosidases"/>
    <property type="match status" value="1"/>
</dbReference>
<organism evidence="6 7">
    <name type="scientific">Paraburkholderia solitsugae</name>
    <dbReference type="NCBI Taxonomy" id="2675748"/>
    <lineage>
        <taxon>Bacteria</taxon>
        <taxon>Pseudomonadati</taxon>
        <taxon>Pseudomonadota</taxon>
        <taxon>Betaproteobacteria</taxon>
        <taxon>Burkholderiales</taxon>
        <taxon>Burkholderiaceae</taxon>
        <taxon>Paraburkholderia</taxon>
    </lineage>
</organism>
<feature type="transmembrane region" description="Helical" evidence="4">
    <location>
        <begin position="7"/>
        <end position="26"/>
    </location>
</feature>
<dbReference type="InterPro" id="IPR049166">
    <property type="entry name" value="GH39_cat"/>
</dbReference>
<accession>A0ABX2BJK6</accession>
<evidence type="ECO:0000256" key="1">
    <source>
        <dbReference type="ARBA" id="ARBA00008875"/>
    </source>
</evidence>
<keyword evidence="2" id="KW-0378">Hydrolase</keyword>
<dbReference type="Pfam" id="PF01229">
    <property type="entry name" value="Glyco_hydro_39"/>
    <property type="match status" value="1"/>
</dbReference>
<evidence type="ECO:0000256" key="3">
    <source>
        <dbReference type="ARBA" id="ARBA00023295"/>
    </source>
</evidence>
<proteinExistence type="inferred from homology"/>
<dbReference type="InterPro" id="IPR051923">
    <property type="entry name" value="Glycosyl_Hydrolase_39"/>
</dbReference>
<evidence type="ECO:0000313" key="6">
    <source>
        <dbReference type="EMBL" id="NPT40351.1"/>
    </source>
</evidence>
<evidence type="ECO:0000256" key="2">
    <source>
        <dbReference type="ARBA" id="ARBA00022801"/>
    </source>
</evidence>
<comment type="similarity">
    <text evidence="1">Belongs to the glycosyl hydrolase 39 family.</text>
</comment>
<protein>
    <recommendedName>
        <fullName evidence="5">Glycosyl hydrolases family 39 N-terminal catalytic domain-containing protein</fullName>
    </recommendedName>
</protein>
<gene>
    <name evidence="6" type="ORF">GNZ12_03280</name>
</gene>
<keyword evidence="4" id="KW-1133">Transmembrane helix</keyword>
<keyword evidence="3" id="KW-0326">Glycosidase</keyword>
<dbReference type="InterPro" id="IPR017853">
    <property type="entry name" value="GH"/>
</dbReference>
<keyword evidence="4" id="KW-0472">Membrane</keyword>